<dbReference type="VEuPathDB" id="PlasmoDB:PY02883"/>
<feature type="compositionally biased region" description="Basic and acidic residues" evidence="1">
    <location>
        <begin position="528"/>
        <end position="542"/>
    </location>
</feature>
<feature type="region of interest" description="Disordered" evidence="1">
    <location>
        <begin position="528"/>
        <end position="550"/>
    </location>
</feature>
<feature type="chain" id="PRO_5014502184" evidence="2">
    <location>
        <begin position="23"/>
        <end position="678"/>
    </location>
</feature>
<sequence>MKISIVGLSLLMIALRSKSTNAHKTNNLETKINYGIINNYDELLKVARCQYCLTALEPVPEEKCDEIMDECRQLLSNKDLGFLLKAITDEPMSDNSPYINGKHSNTLRKIIKVLETQKRLIDSVKTIVRGIKKNGGSQLRSNGINSPELAKLSANIKNIKKGFQFLNDNYNTINKHINLPSGDMNQIYNKIVNANNFDGLSKSQEKLNSNEKDGNVGIDDIIKSSVQDIFDEGENIMNVVKTVLVQESDGIGNELAGLIEKGKEIGEQIVNIEGLLSPKNGLFSGGIPTLDKLYEFTSNLSSYEELLVKLKDSVLSKLKDILLRLLYKSYIAYRKNKSIELGEEEIPIVSEDEYLDELKKGVIQLSMKLLYSKIKRLLIKIKNKICHKNKTENTTESLPVETPTYDYDYDDDDAVVDDTVDDDAGDDDYDDESIPFNKSSSHMKLFRGTPSPQKSIVSTINKMINEINLYEQGLCTDTYVDYENEDILSTVEGMDDTESDEAELSNESVQKIINENIATEAINDLLKVDESPVEKKENDSENKSNNSSIDIENGVNTLTIVSETPNIIKRIVIYVIREKIYDLSEELADNKFENESNAPESTNDKVEDESKPSESTGDKIEDESETSKSTDDKVEDESKPSESTDDKVEDESKPSESTESTESTENIIPEDTPAPTQA</sequence>
<dbReference type="EMBL" id="LM993668">
    <property type="protein sequence ID" value="VTZ81766.1"/>
    <property type="molecule type" value="Genomic_DNA"/>
</dbReference>
<dbReference type="RefSeq" id="XP_730832.1">
    <property type="nucleotide sequence ID" value="XM_725739.1"/>
</dbReference>
<evidence type="ECO:0000256" key="1">
    <source>
        <dbReference type="SAM" id="MobiDB-lite"/>
    </source>
</evidence>
<keyword evidence="4" id="KW-0477">Merozoite</keyword>
<keyword evidence="2" id="KW-0732">Signal</keyword>
<organism evidence="4 5">
    <name type="scientific">Plasmodium yoelii</name>
    <dbReference type="NCBI Taxonomy" id="5861"/>
    <lineage>
        <taxon>Eukaryota</taxon>
        <taxon>Sar</taxon>
        <taxon>Alveolata</taxon>
        <taxon>Apicomplexa</taxon>
        <taxon>Aconoidasida</taxon>
        <taxon>Haemosporida</taxon>
        <taxon>Plasmodiidae</taxon>
        <taxon>Plasmodium</taxon>
        <taxon>Plasmodium (Vinckeia)</taxon>
    </lineage>
</organism>
<dbReference type="GeneID" id="3830057"/>
<dbReference type="OrthoDB" id="371803at2759"/>
<reference evidence="4" key="4">
    <citation type="submission" date="2019-05" db="EMBL/GenBank/DDBJ databases">
        <authorList>
            <consortium name="Pathogen Informatics"/>
        </authorList>
    </citation>
    <scope>NUCLEOTIDE SEQUENCE</scope>
    <source>
        <strain evidence="4">17X</strain>
    </source>
</reference>
<proteinExistence type="predicted"/>
<evidence type="ECO:0000313" key="3">
    <source>
        <dbReference type="EMBL" id="CDU20803.1"/>
    </source>
</evidence>
<name>A0A078KCL8_PLAYE</name>
<feature type="signal peptide" evidence="2">
    <location>
        <begin position="1"/>
        <end position="22"/>
    </location>
</feature>
<evidence type="ECO:0000313" key="6">
    <source>
        <dbReference type="Proteomes" id="UP000072904"/>
    </source>
</evidence>
<gene>
    <name evidence="4" type="ORF">PY17X_1445800</name>
    <name evidence="3" type="ORF">PYYM_1447400</name>
</gene>
<dbReference type="AlphaFoldDB" id="A0A078KCL8"/>
<evidence type="ECO:0000256" key="2">
    <source>
        <dbReference type="SAM" id="SignalP"/>
    </source>
</evidence>
<dbReference type="Proteomes" id="UP000072874">
    <property type="component" value="Chromosome 14"/>
</dbReference>
<evidence type="ECO:0000313" key="5">
    <source>
        <dbReference type="Proteomes" id="UP000072874"/>
    </source>
</evidence>
<dbReference type="Proteomes" id="UP000072904">
    <property type="component" value="Chromosome 14"/>
</dbReference>
<evidence type="ECO:0000313" key="4">
    <source>
        <dbReference type="EMBL" id="VTZ81766.1"/>
    </source>
</evidence>
<reference evidence="5 6" key="1">
    <citation type="journal article" date="2014" name="BMC Biol.">
        <title>A comprehensive evaluation of rodent malaria parasite genomes and gene expression.</title>
        <authorList>
            <person name="Otto T.D."/>
            <person name="Bohme U."/>
            <person name="Jackson A.P."/>
            <person name="Hunt M."/>
            <person name="Franke-Fayard B."/>
            <person name="Hoeijmakers W.A."/>
            <person name="Religa A.A."/>
            <person name="Robertson L."/>
            <person name="Sanders M."/>
            <person name="Ogun S.A."/>
            <person name="Cunningham D."/>
            <person name="Erhart A."/>
            <person name="Billker O."/>
            <person name="Khan S.M."/>
            <person name="Stunnenberg H.G."/>
            <person name="Langhorne J."/>
            <person name="Holder A.A."/>
            <person name="Waters A.P."/>
            <person name="Newbold C.I."/>
            <person name="Pain A."/>
            <person name="Berriman M."/>
            <person name="Janse C.J."/>
        </authorList>
    </citation>
    <scope>NUCLEOTIDE SEQUENCE [LARGE SCALE GENOMIC DNA]</scope>
    <source>
        <strain evidence="4 5">17X</strain>
        <strain evidence="3 6">YM</strain>
    </source>
</reference>
<dbReference type="VEuPathDB" id="PlasmoDB:PY17X_1445800"/>
<reference evidence="4" key="3">
    <citation type="submission" date="2014-05" db="EMBL/GenBank/DDBJ databases">
        <authorList>
            <person name="Aslett M.A."/>
            <person name="De Silva N."/>
        </authorList>
    </citation>
    <scope>NUCLEOTIDE SEQUENCE</scope>
    <source>
        <strain evidence="4">17X</strain>
    </source>
</reference>
<feature type="compositionally biased region" description="Basic and acidic residues" evidence="1">
    <location>
        <begin position="602"/>
        <end position="656"/>
    </location>
</feature>
<reference evidence="3" key="2">
    <citation type="submission" date="2014-05" db="EMBL/GenBank/DDBJ databases">
        <authorList>
            <person name="Aslett A.Martin."/>
            <person name="De Silva Nishadi"/>
        </authorList>
    </citation>
    <scope>NUCLEOTIDE SEQUENCE</scope>
    <source>
        <strain evidence="3">YM</strain>
    </source>
</reference>
<feature type="region of interest" description="Disordered" evidence="1">
    <location>
        <begin position="592"/>
        <end position="678"/>
    </location>
</feature>
<dbReference type="OMA" id="MKECKHL"/>
<dbReference type="KEGG" id="pyo:PY17X_1445800"/>
<dbReference type="VEuPathDB" id="PlasmoDB:PYYM_1447400"/>
<dbReference type="VEuPathDB" id="PlasmoDB:Py17XNL_001401290"/>
<accession>A0A078KCL8</accession>
<protein>
    <submittedName>
        <fullName evidence="4">Merozoite surface protein 9, putative</fullName>
    </submittedName>
</protein>
<dbReference type="EMBL" id="LK934642">
    <property type="protein sequence ID" value="CDU20803.1"/>
    <property type="molecule type" value="Genomic_DNA"/>
</dbReference>